<keyword evidence="1" id="KW-0732">Signal</keyword>
<evidence type="ECO:0000313" key="2">
    <source>
        <dbReference type="Proteomes" id="UP000050640"/>
    </source>
</evidence>
<evidence type="ECO:0000313" key="3">
    <source>
        <dbReference type="WBParaSite" id="EEL_0000310001-mRNA-1"/>
    </source>
</evidence>
<organism evidence="2 3">
    <name type="scientific">Elaeophora elaphi</name>
    <dbReference type="NCBI Taxonomy" id="1147741"/>
    <lineage>
        <taxon>Eukaryota</taxon>
        <taxon>Metazoa</taxon>
        <taxon>Ecdysozoa</taxon>
        <taxon>Nematoda</taxon>
        <taxon>Chromadorea</taxon>
        <taxon>Rhabditida</taxon>
        <taxon>Spirurina</taxon>
        <taxon>Spiruromorpha</taxon>
        <taxon>Filarioidea</taxon>
        <taxon>Onchocercidae</taxon>
        <taxon>Elaeophora</taxon>
    </lineage>
</organism>
<feature type="signal peptide" evidence="1">
    <location>
        <begin position="1"/>
        <end position="18"/>
    </location>
</feature>
<dbReference type="WBParaSite" id="EEL_0000310001-mRNA-1">
    <property type="protein sequence ID" value="EEL_0000310001-mRNA-1"/>
    <property type="gene ID" value="EEL_0000310001"/>
</dbReference>
<keyword evidence="2" id="KW-1185">Reference proteome</keyword>
<reference evidence="3" key="1">
    <citation type="submission" date="2017-02" db="UniProtKB">
        <authorList>
            <consortium name="WormBaseParasite"/>
        </authorList>
    </citation>
    <scope>IDENTIFICATION</scope>
</reference>
<dbReference type="AlphaFoldDB" id="A0A0R3RNN9"/>
<dbReference type="STRING" id="1147741.A0A0R3RNN9"/>
<proteinExistence type="predicted"/>
<sequence length="142" mass="17297">MHKITVLIIYLFVEELQTTKELWARIEYPWYWFAPIRWLTDFDQRLDYHCEKNMQKIHQRSVMLSFHFGNNNEQNLCFIKKRSNVTFFNPYEFIGDCVNVIVAKKKEWESFDNKPPMEDLAANDKKQLNFLDLLFIVHDQQD</sequence>
<name>A0A0R3RNN9_9BILA</name>
<dbReference type="Proteomes" id="UP000050640">
    <property type="component" value="Unplaced"/>
</dbReference>
<accession>A0A0R3RNN9</accession>
<feature type="chain" id="PRO_5006447674" evidence="1">
    <location>
        <begin position="19"/>
        <end position="142"/>
    </location>
</feature>
<protein>
    <submittedName>
        <fullName evidence="3">Bestrophin homolog</fullName>
    </submittedName>
</protein>
<evidence type="ECO:0000256" key="1">
    <source>
        <dbReference type="SAM" id="SignalP"/>
    </source>
</evidence>